<gene>
    <name evidence="2" type="ORF">J3P46_19065</name>
</gene>
<feature type="region of interest" description="Disordered" evidence="1">
    <location>
        <begin position="1"/>
        <end position="34"/>
    </location>
</feature>
<reference evidence="2 3" key="1">
    <citation type="submission" date="2021-03" db="EMBL/GenBank/DDBJ databases">
        <title>Draft genome sequence of Janthinobacterium sp. strain PLB02 isolated from infected primmorphs (Lubomirskia baicalensis).</title>
        <authorList>
            <person name="Chernogor L.I."/>
            <person name="Belikov S.I."/>
            <person name="Petrushin I.S."/>
        </authorList>
    </citation>
    <scope>NUCLEOTIDE SEQUENCE [LARGE SCALE GENOMIC DNA]</scope>
    <source>
        <strain evidence="2 3">PLB02</strain>
    </source>
</reference>
<protein>
    <submittedName>
        <fullName evidence="2">Uncharacterized protein</fullName>
    </submittedName>
</protein>
<evidence type="ECO:0000313" key="2">
    <source>
        <dbReference type="EMBL" id="QSX94805.1"/>
    </source>
</evidence>
<organism evidence="2 3">
    <name type="scientific">Janthinobacterium lividum</name>
    <dbReference type="NCBI Taxonomy" id="29581"/>
    <lineage>
        <taxon>Bacteria</taxon>
        <taxon>Pseudomonadati</taxon>
        <taxon>Pseudomonadota</taxon>
        <taxon>Betaproteobacteria</taxon>
        <taxon>Burkholderiales</taxon>
        <taxon>Oxalobacteraceae</taxon>
        <taxon>Janthinobacterium</taxon>
    </lineage>
</organism>
<evidence type="ECO:0000256" key="1">
    <source>
        <dbReference type="SAM" id="MobiDB-lite"/>
    </source>
</evidence>
<evidence type="ECO:0000313" key="3">
    <source>
        <dbReference type="Proteomes" id="UP000662821"/>
    </source>
</evidence>
<dbReference type="RefSeq" id="WP_151096302.1">
    <property type="nucleotide sequence ID" value="NZ_CP071520.1"/>
</dbReference>
<accession>A0AAJ4T3U6</accession>
<sequence>MSISIANAVPGPAGQGRHHLRQSENAGKTAMGRASCAVTQRSSDVTFGVKDVSNMFHTIHFETYHETCNKQENSGDEGQGRQDAQ</sequence>
<dbReference type="EMBL" id="CP071520">
    <property type="protein sequence ID" value="QSX94805.1"/>
    <property type="molecule type" value="Genomic_DNA"/>
</dbReference>
<dbReference type="AlphaFoldDB" id="A0AAJ4T3U6"/>
<dbReference type="Proteomes" id="UP000662821">
    <property type="component" value="Chromosome"/>
</dbReference>
<proteinExistence type="predicted"/>
<name>A0AAJ4T3U6_9BURK</name>